<proteinExistence type="predicted"/>
<dbReference type="AlphaFoldDB" id="A0A9Q1HXR0"/>
<dbReference type="GO" id="GO:0003723">
    <property type="term" value="F:RNA binding"/>
    <property type="evidence" value="ECO:0007669"/>
    <property type="project" value="UniProtKB-KW"/>
</dbReference>
<comment type="caution">
    <text evidence="5">The sequence shown here is derived from an EMBL/GenBank/DDBJ whole genome shotgun (WGS) entry which is preliminary data.</text>
</comment>
<dbReference type="EMBL" id="JAFJMO010000009">
    <property type="protein sequence ID" value="KAJ8268392.1"/>
    <property type="molecule type" value="Genomic_DNA"/>
</dbReference>
<keyword evidence="6" id="KW-1185">Reference proteome</keyword>
<dbReference type="OrthoDB" id="10266058at2759"/>
<keyword evidence="2" id="KW-0694">RNA-binding</keyword>
<reference evidence="5" key="1">
    <citation type="journal article" date="2023" name="Science">
        <title>Genome structures resolve the early diversification of teleost fishes.</title>
        <authorList>
            <person name="Parey E."/>
            <person name="Louis A."/>
            <person name="Montfort J."/>
            <person name="Bouchez O."/>
            <person name="Roques C."/>
            <person name="Iampietro C."/>
            <person name="Lluch J."/>
            <person name="Castinel A."/>
            <person name="Donnadieu C."/>
            <person name="Desvignes T."/>
            <person name="Floi Bucao C."/>
            <person name="Jouanno E."/>
            <person name="Wen M."/>
            <person name="Mejri S."/>
            <person name="Dirks R."/>
            <person name="Jansen H."/>
            <person name="Henkel C."/>
            <person name="Chen W.J."/>
            <person name="Zahm M."/>
            <person name="Cabau C."/>
            <person name="Klopp C."/>
            <person name="Thompson A.W."/>
            <person name="Robinson-Rechavi M."/>
            <person name="Braasch I."/>
            <person name="Lecointre G."/>
            <person name="Bobe J."/>
            <person name="Postlethwait J.H."/>
            <person name="Berthelot C."/>
            <person name="Roest Crollius H."/>
            <person name="Guiguen Y."/>
        </authorList>
    </citation>
    <scope>NUCLEOTIDE SEQUENCE</scope>
    <source>
        <strain evidence="5">Concon-B</strain>
    </source>
</reference>
<evidence type="ECO:0000256" key="3">
    <source>
        <dbReference type="ARBA" id="ARBA00023187"/>
    </source>
</evidence>
<dbReference type="InterPro" id="IPR000504">
    <property type="entry name" value="RRM_dom"/>
</dbReference>
<evidence type="ECO:0000256" key="2">
    <source>
        <dbReference type="ARBA" id="ARBA00022884"/>
    </source>
</evidence>
<protein>
    <recommendedName>
        <fullName evidence="4">RRM domain-containing protein</fullName>
    </recommendedName>
</protein>
<sequence length="169" mass="18823">MSFLFQVKELLTSFGPLKAFNLVKDCATELSKGYVFCEYVDLNDQAIAGLKWMQLGGKKLLVQRASLGAKNTALTGINQTPLTLQVPGLMNCSVVRMGGLPSEVLCLMNTLTPEELLHDEGYEEIVGGRVGGVQQVWPEGHARADRKFVNRVVVTKYCDPDAYHRRDFW</sequence>
<accession>A0A9Q1HXR0</accession>
<dbReference type="Pfam" id="PF00076">
    <property type="entry name" value="RRM_1"/>
    <property type="match status" value="1"/>
</dbReference>
<keyword evidence="1" id="KW-0507">mRNA processing</keyword>
<dbReference type="GO" id="GO:0006397">
    <property type="term" value="P:mRNA processing"/>
    <property type="evidence" value="ECO:0007669"/>
    <property type="project" value="UniProtKB-KW"/>
</dbReference>
<dbReference type="Gene3D" id="3.30.70.330">
    <property type="match status" value="2"/>
</dbReference>
<organism evidence="5 6">
    <name type="scientific">Conger conger</name>
    <name type="common">Conger eel</name>
    <name type="synonym">Muraena conger</name>
    <dbReference type="NCBI Taxonomy" id="82655"/>
    <lineage>
        <taxon>Eukaryota</taxon>
        <taxon>Metazoa</taxon>
        <taxon>Chordata</taxon>
        <taxon>Craniata</taxon>
        <taxon>Vertebrata</taxon>
        <taxon>Euteleostomi</taxon>
        <taxon>Actinopterygii</taxon>
        <taxon>Neopterygii</taxon>
        <taxon>Teleostei</taxon>
        <taxon>Anguilliformes</taxon>
        <taxon>Congridae</taxon>
        <taxon>Conger</taxon>
    </lineage>
</organism>
<keyword evidence="3" id="KW-0508">mRNA splicing</keyword>
<feature type="domain" description="RRM" evidence="4">
    <location>
        <begin position="6"/>
        <end position="59"/>
    </location>
</feature>
<dbReference type="SUPFAM" id="SSF54928">
    <property type="entry name" value="RNA-binding domain, RBD"/>
    <property type="match status" value="1"/>
</dbReference>
<dbReference type="InterPro" id="IPR012677">
    <property type="entry name" value="Nucleotide-bd_a/b_plait_sf"/>
</dbReference>
<dbReference type="GO" id="GO:0008380">
    <property type="term" value="P:RNA splicing"/>
    <property type="evidence" value="ECO:0007669"/>
    <property type="project" value="UniProtKB-KW"/>
</dbReference>
<gene>
    <name evidence="5" type="ORF">COCON_G00135640</name>
</gene>
<dbReference type="PANTHER" id="PTHR23139">
    <property type="entry name" value="RNA-BINDING PROTEIN"/>
    <property type="match status" value="1"/>
</dbReference>
<evidence type="ECO:0000259" key="4">
    <source>
        <dbReference type="Pfam" id="PF00076"/>
    </source>
</evidence>
<dbReference type="Proteomes" id="UP001152803">
    <property type="component" value="Unassembled WGS sequence"/>
</dbReference>
<evidence type="ECO:0000256" key="1">
    <source>
        <dbReference type="ARBA" id="ARBA00022664"/>
    </source>
</evidence>
<name>A0A9Q1HXR0_CONCO</name>
<evidence type="ECO:0000313" key="6">
    <source>
        <dbReference type="Proteomes" id="UP001152803"/>
    </source>
</evidence>
<evidence type="ECO:0000313" key="5">
    <source>
        <dbReference type="EMBL" id="KAJ8268392.1"/>
    </source>
</evidence>
<dbReference type="InterPro" id="IPR035979">
    <property type="entry name" value="RBD_domain_sf"/>
</dbReference>